<dbReference type="InterPro" id="IPR037171">
    <property type="entry name" value="NagB/RpiA_transferase-like"/>
</dbReference>
<dbReference type="SUPFAM" id="SSF100950">
    <property type="entry name" value="NagB/RpiA/CoA transferase-like"/>
    <property type="match status" value="1"/>
</dbReference>
<dbReference type="PANTHER" id="PTHR13707:SF60">
    <property type="entry name" value="ACETATE COA-TRANSFERASE SUBUNIT ALPHA"/>
    <property type="match status" value="1"/>
</dbReference>
<organism evidence="2 3">
    <name type="scientific">Candidatus Eubacterium avistercoris</name>
    <dbReference type="NCBI Taxonomy" id="2838567"/>
    <lineage>
        <taxon>Bacteria</taxon>
        <taxon>Bacillati</taxon>
        <taxon>Bacillota</taxon>
        <taxon>Clostridia</taxon>
        <taxon>Eubacteriales</taxon>
        <taxon>Eubacteriaceae</taxon>
        <taxon>Eubacterium</taxon>
    </lineage>
</organism>
<dbReference type="GO" id="GO:0008410">
    <property type="term" value="F:CoA-transferase activity"/>
    <property type="evidence" value="ECO:0007669"/>
    <property type="project" value="InterPro"/>
</dbReference>
<name>A0A9D2IGV9_9FIRM</name>
<protein>
    <submittedName>
        <fullName evidence="2">Succinyl-CoA--3-ketoacid-CoA transferase</fullName>
    </submittedName>
</protein>
<sequence>MDNRHFIARRAAQYFKNGDVVNLGIGIPSLCGDYAPEGVLFQTENGLIGVGPTAEGMMKTERFYNAGGVPFIPVPGASVLDVALSFGVIRSGRMAATVLGGLQVSETGDLANWAVPKRAFGMGGAMDLCTGARTVIVAMELTAKNGTPKIVDCCTLPLTGKNCVDHIVTECCVIDITPQGLLLKEIRAGYSPEDIQSRIEPYLHIDPDLKTMTE</sequence>
<dbReference type="PANTHER" id="PTHR13707">
    <property type="entry name" value="KETOACID-COENZYME A TRANSFERASE"/>
    <property type="match status" value="1"/>
</dbReference>
<dbReference type="Pfam" id="PF01144">
    <property type="entry name" value="CoA_trans"/>
    <property type="match status" value="1"/>
</dbReference>
<dbReference type="EMBL" id="DXCH01000259">
    <property type="protein sequence ID" value="HIZ08126.1"/>
    <property type="molecule type" value="Genomic_DNA"/>
</dbReference>
<evidence type="ECO:0000313" key="3">
    <source>
        <dbReference type="Proteomes" id="UP000824024"/>
    </source>
</evidence>
<keyword evidence="1 2" id="KW-0808">Transferase</keyword>
<dbReference type="InterPro" id="IPR004165">
    <property type="entry name" value="CoA_trans_fam_I"/>
</dbReference>
<evidence type="ECO:0000313" key="2">
    <source>
        <dbReference type="EMBL" id="HIZ08126.1"/>
    </source>
</evidence>
<reference evidence="2" key="2">
    <citation type="submission" date="2021-04" db="EMBL/GenBank/DDBJ databases">
        <authorList>
            <person name="Gilroy R."/>
        </authorList>
    </citation>
    <scope>NUCLEOTIDE SEQUENCE</scope>
    <source>
        <strain evidence="2">CHK192-9172</strain>
    </source>
</reference>
<evidence type="ECO:0000256" key="1">
    <source>
        <dbReference type="ARBA" id="ARBA00022679"/>
    </source>
</evidence>
<dbReference type="AlphaFoldDB" id="A0A9D2IGV9"/>
<dbReference type="Proteomes" id="UP000824024">
    <property type="component" value="Unassembled WGS sequence"/>
</dbReference>
<dbReference type="Gene3D" id="3.40.1080.10">
    <property type="entry name" value="Glutaconate Coenzyme A-transferase"/>
    <property type="match status" value="1"/>
</dbReference>
<dbReference type="SMART" id="SM00882">
    <property type="entry name" value="CoA_trans"/>
    <property type="match status" value="1"/>
</dbReference>
<proteinExistence type="predicted"/>
<comment type="caution">
    <text evidence="2">The sequence shown here is derived from an EMBL/GenBank/DDBJ whole genome shotgun (WGS) entry which is preliminary data.</text>
</comment>
<accession>A0A9D2IGV9</accession>
<reference evidence="2" key="1">
    <citation type="journal article" date="2021" name="PeerJ">
        <title>Extensive microbial diversity within the chicken gut microbiome revealed by metagenomics and culture.</title>
        <authorList>
            <person name="Gilroy R."/>
            <person name="Ravi A."/>
            <person name="Getino M."/>
            <person name="Pursley I."/>
            <person name="Horton D.L."/>
            <person name="Alikhan N.F."/>
            <person name="Baker D."/>
            <person name="Gharbi K."/>
            <person name="Hall N."/>
            <person name="Watson M."/>
            <person name="Adriaenssens E.M."/>
            <person name="Foster-Nyarko E."/>
            <person name="Jarju S."/>
            <person name="Secka A."/>
            <person name="Antonio M."/>
            <person name="Oren A."/>
            <person name="Chaudhuri R.R."/>
            <person name="La Ragione R."/>
            <person name="Hildebrand F."/>
            <person name="Pallen M.J."/>
        </authorList>
    </citation>
    <scope>NUCLEOTIDE SEQUENCE</scope>
    <source>
        <strain evidence="2">CHK192-9172</strain>
    </source>
</reference>
<gene>
    <name evidence="2" type="ORF">IAA08_09345</name>
</gene>